<name>A0A843UJD5_COLES</name>
<evidence type="ECO:0000313" key="2">
    <source>
        <dbReference type="EMBL" id="MQL86202.1"/>
    </source>
</evidence>
<feature type="compositionally biased region" description="Low complexity" evidence="1">
    <location>
        <begin position="35"/>
        <end position="49"/>
    </location>
</feature>
<gene>
    <name evidence="2" type="ORF">Taro_018730</name>
</gene>
<sequence>MFLCLFRASRRLVSLPSSGRAHVGRRRRAVVLVPVASSGSPSQCTSPSGNNPQKTTGLFSFGRPKEEKLKSHHHPQLNSVNWRVNVVNRRLLHRQREPGGFRERPRDPATERKRTVHRTVLRAARSGLALLSCFRLYASSLAVDVYLRYISYQTRVIALPGPPGPWAATAKIGSSAWAEGRVLGSLHRHMGLCVDRQVLHK</sequence>
<keyword evidence="3" id="KW-1185">Reference proteome</keyword>
<dbReference type="Proteomes" id="UP000652761">
    <property type="component" value="Unassembled WGS sequence"/>
</dbReference>
<dbReference type="AlphaFoldDB" id="A0A843UJD5"/>
<protein>
    <submittedName>
        <fullName evidence="2">Uncharacterized protein</fullName>
    </submittedName>
</protein>
<evidence type="ECO:0000256" key="1">
    <source>
        <dbReference type="SAM" id="MobiDB-lite"/>
    </source>
</evidence>
<reference evidence="2" key="1">
    <citation type="submission" date="2017-07" db="EMBL/GenBank/DDBJ databases">
        <title>Taro Niue Genome Assembly and Annotation.</title>
        <authorList>
            <person name="Atibalentja N."/>
            <person name="Keating K."/>
            <person name="Fields C.J."/>
        </authorList>
    </citation>
    <scope>NUCLEOTIDE SEQUENCE</scope>
    <source>
        <strain evidence="2">Niue_2</strain>
        <tissue evidence="2">Leaf</tissue>
    </source>
</reference>
<comment type="caution">
    <text evidence="2">The sequence shown here is derived from an EMBL/GenBank/DDBJ whole genome shotgun (WGS) entry which is preliminary data.</text>
</comment>
<dbReference type="EMBL" id="NMUH01000882">
    <property type="protein sequence ID" value="MQL86202.1"/>
    <property type="molecule type" value="Genomic_DNA"/>
</dbReference>
<feature type="region of interest" description="Disordered" evidence="1">
    <location>
        <begin position="35"/>
        <end position="60"/>
    </location>
</feature>
<organism evidence="2 3">
    <name type="scientific">Colocasia esculenta</name>
    <name type="common">Wild taro</name>
    <name type="synonym">Arum esculentum</name>
    <dbReference type="NCBI Taxonomy" id="4460"/>
    <lineage>
        <taxon>Eukaryota</taxon>
        <taxon>Viridiplantae</taxon>
        <taxon>Streptophyta</taxon>
        <taxon>Embryophyta</taxon>
        <taxon>Tracheophyta</taxon>
        <taxon>Spermatophyta</taxon>
        <taxon>Magnoliopsida</taxon>
        <taxon>Liliopsida</taxon>
        <taxon>Araceae</taxon>
        <taxon>Aroideae</taxon>
        <taxon>Colocasieae</taxon>
        <taxon>Colocasia</taxon>
    </lineage>
</organism>
<accession>A0A843UJD5</accession>
<proteinExistence type="predicted"/>
<evidence type="ECO:0000313" key="3">
    <source>
        <dbReference type="Proteomes" id="UP000652761"/>
    </source>
</evidence>